<comment type="caution">
    <text evidence="1">The sequence shown here is derived from an EMBL/GenBank/DDBJ whole genome shotgun (WGS) entry which is preliminary data.</text>
</comment>
<keyword evidence="2" id="KW-1185">Reference proteome</keyword>
<dbReference type="AlphaFoldDB" id="W9WV38"/>
<proteinExistence type="predicted"/>
<name>W9WV38_9EURO</name>
<evidence type="ECO:0008006" key="3">
    <source>
        <dbReference type="Google" id="ProtNLM"/>
    </source>
</evidence>
<reference evidence="1 2" key="1">
    <citation type="submission" date="2013-03" db="EMBL/GenBank/DDBJ databases">
        <title>The Genome Sequence of Cladophialophora psammophila CBS 110553.</title>
        <authorList>
            <consortium name="The Broad Institute Genomics Platform"/>
            <person name="Cuomo C."/>
            <person name="de Hoog S."/>
            <person name="Gorbushina A."/>
            <person name="Walker B."/>
            <person name="Young S.K."/>
            <person name="Zeng Q."/>
            <person name="Gargeya S."/>
            <person name="Fitzgerald M."/>
            <person name="Haas B."/>
            <person name="Abouelleil A."/>
            <person name="Allen A.W."/>
            <person name="Alvarado L."/>
            <person name="Arachchi H.M."/>
            <person name="Berlin A.M."/>
            <person name="Chapman S.B."/>
            <person name="Gainer-Dewar J."/>
            <person name="Goldberg J."/>
            <person name="Griggs A."/>
            <person name="Gujja S."/>
            <person name="Hansen M."/>
            <person name="Howarth C."/>
            <person name="Imamovic A."/>
            <person name="Ireland A."/>
            <person name="Larimer J."/>
            <person name="McCowan C."/>
            <person name="Murphy C."/>
            <person name="Pearson M."/>
            <person name="Poon T.W."/>
            <person name="Priest M."/>
            <person name="Roberts A."/>
            <person name="Saif S."/>
            <person name="Shea T."/>
            <person name="Sisk P."/>
            <person name="Sykes S."/>
            <person name="Wortman J."/>
            <person name="Nusbaum C."/>
            <person name="Birren B."/>
        </authorList>
    </citation>
    <scope>NUCLEOTIDE SEQUENCE [LARGE SCALE GENOMIC DNA]</scope>
    <source>
        <strain evidence="1 2">CBS 110553</strain>
    </source>
</reference>
<sequence length="536" mass="60749">MRSATAHVQLTFIVQTKDRLSDGDHLCRVNSHVANYSHRRRRLDPKDARQTDRARKCRSVRLDERETLHSRPGALSHLGQGAGDPFNSLPVTVNPTINYVISFNRLALTPSPVNSQFEMQRARKWTNQYDHDTRSALQDEILAYAHLNRLIAVVAFVTTGEPFQRLALIYKNQTMSKLQNLIRAHKVETTEPVCDLIASLYTAEIAAHNFEAAAVHGRMLRYMLQPGRPVDISERLARFILWQDVHRASMTLTPTFLDLCQYAQNYLPRIPNTPVSWGDLMPSRRNPIPCVIDGAMQCAVLRGIFKETRLYYSVSSILIEDNLPAEELLFTMSIRHGIMQGHLVNNYVRCAANIQTFGVERDPFSFLHCKAWATLATLLWIRFAGYYEMQIPPRPPLSQSRRIVAVNVPEVISVSPSSRDAMYSSAPVIIMALRRHLEDSKASTLAIMETPLIRARLWAIFVGAVAEQAQEGFDGSQFGGKGNWHNLELTELAFLMGLSTWSEVRLTLEGFLYLPNVGLAAAEWFEWFAERMTLGV</sequence>
<organism evidence="1 2">
    <name type="scientific">Cladophialophora psammophila CBS 110553</name>
    <dbReference type="NCBI Taxonomy" id="1182543"/>
    <lineage>
        <taxon>Eukaryota</taxon>
        <taxon>Fungi</taxon>
        <taxon>Dikarya</taxon>
        <taxon>Ascomycota</taxon>
        <taxon>Pezizomycotina</taxon>
        <taxon>Eurotiomycetes</taxon>
        <taxon>Chaetothyriomycetidae</taxon>
        <taxon>Chaetothyriales</taxon>
        <taxon>Herpotrichiellaceae</taxon>
        <taxon>Cladophialophora</taxon>
    </lineage>
</organism>
<evidence type="ECO:0000313" key="1">
    <source>
        <dbReference type="EMBL" id="EXJ68506.1"/>
    </source>
</evidence>
<evidence type="ECO:0000313" key="2">
    <source>
        <dbReference type="Proteomes" id="UP000019471"/>
    </source>
</evidence>
<dbReference type="Proteomes" id="UP000019471">
    <property type="component" value="Unassembled WGS sequence"/>
</dbReference>
<dbReference type="HOGENOM" id="CLU_025452_0_0_1"/>
<dbReference type="RefSeq" id="XP_007747072.1">
    <property type="nucleotide sequence ID" value="XM_007748882.1"/>
</dbReference>
<dbReference type="PANTHER" id="PTHR37540:SF5">
    <property type="entry name" value="TRANSCRIPTION FACTOR DOMAIN-CONTAINING PROTEIN"/>
    <property type="match status" value="1"/>
</dbReference>
<protein>
    <recommendedName>
        <fullName evidence="3">Transcription factor domain-containing protein</fullName>
    </recommendedName>
</protein>
<dbReference type="EMBL" id="AMGX01000013">
    <property type="protein sequence ID" value="EXJ68506.1"/>
    <property type="molecule type" value="Genomic_DNA"/>
</dbReference>
<dbReference type="PANTHER" id="PTHR37540">
    <property type="entry name" value="TRANSCRIPTION FACTOR (ACR-2), PUTATIVE-RELATED-RELATED"/>
    <property type="match status" value="1"/>
</dbReference>
<dbReference type="GeneID" id="19192999"/>
<accession>W9WV38</accession>
<gene>
    <name evidence="1" type="ORF">A1O5_08299</name>
</gene>
<dbReference type="OrthoDB" id="4159995at2759"/>